<accession>A0A8B6F3S0</accession>
<proteinExistence type="predicted"/>
<name>A0A8B6F3S0_MYTGA</name>
<evidence type="ECO:0000313" key="2">
    <source>
        <dbReference type="Proteomes" id="UP000596742"/>
    </source>
</evidence>
<gene>
    <name evidence="1" type="ORF">MGAL_10B046594</name>
</gene>
<organism evidence="1 2">
    <name type="scientific">Mytilus galloprovincialis</name>
    <name type="common">Mediterranean mussel</name>
    <dbReference type="NCBI Taxonomy" id="29158"/>
    <lineage>
        <taxon>Eukaryota</taxon>
        <taxon>Metazoa</taxon>
        <taxon>Spiralia</taxon>
        <taxon>Lophotrochozoa</taxon>
        <taxon>Mollusca</taxon>
        <taxon>Bivalvia</taxon>
        <taxon>Autobranchia</taxon>
        <taxon>Pteriomorphia</taxon>
        <taxon>Mytilida</taxon>
        <taxon>Mytiloidea</taxon>
        <taxon>Mytilidae</taxon>
        <taxon>Mytilinae</taxon>
        <taxon>Mytilus</taxon>
    </lineage>
</organism>
<dbReference type="EMBL" id="UYJE01006200">
    <property type="protein sequence ID" value="VDI43906.1"/>
    <property type="molecule type" value="Genomic_DNA"/>
</dbReference>
<dbReference type="Proteomes" id="UP000596742">
    <property type="component" value="Unassembled WGS sequence"/>
</dbReference>
<dbReference type="AlphaFoldDB" id="A0A8B6F3S0"/>
<protein>
    <submittedName>
        <fullName evidence="1">Uncharacterized protein</fullName>
    </submittedName>
</protein>
<reference evidence="1" key="1">
    <citation type="submission" date="2018-11" db="EMBL/GenBank/DDBJ databases">
        <authorList>
            <person name="Alioto T."/>
            <person name="Alioto T."/>
        </authorList>
    </citation>
    <scope>NUCLEOTIDE SEQUENCE</scope>
</reference>
<sequence length="212" mass="24316">MTDLNTDGIESFQSKLKEVKGQVKKKVEEIKHKHETLESYFEDIELAAKTSAASIKERIDVLLSSFLVELSITGDKHKSVSKGKLKTAENLLSSIVSLMNITKSVQDYGSLNQMFIHLNKSKYELKSKIEATNKILDAESVEEAIFALNEGLQQIEEEDMFGEVEVYYNGQLKKTDKTEGYKKNITITTDYAYRLLRRDRRQRHPTTTRRSD</sequence>
<evidence type="ECO:0000313" key="1">
    <source>
        <dbReference type="EMBL" id="VDI43906.1"/>
    </source>
</evidence>
<keyword evidence="2" id="KW-1185">Reference proteome</keyword>
<comment type="caution">
    <text evidence="1">The sequence shown here is derived from an EMBL/GenBank/DDBJ whole genome shotgun (WGS) entry which is preliminary data.</text>
</comment>